<dbReference type="CDD" id="cd19100">
    <property type="entry name" value="AKR_unchar"/>
    <property type="match status" value="1"/>
</dbReference>
<protein>
    <submittedName>
        <fullName evidence="3">Aldo/keto reductase</fullName>
    </submittedName>
</protein>
<reference evidence="3" key="1">
    <citation type="submission" date="2006-10" db="EMBL/GenBank/DDBJ databases">
        <title>Complete sequence of Solibacter usitatus Ellin6076.</title>
        <authorList>
            <consortium name="US DOE Joint Genome Institute"/>
            <person name="Copeland A."/>
            <person name="Lucas S."/>
            <person name="Lapidus A."/>
            <person name="Barry K."/>
            <person name="Detter J.C."/>
            <person name="Glavina del Rio T."/>
            <person name="Hammon N."/>
            <person name="Israni S."/>
            <person name="Dalin E."/>
            <person name="Tice H."/>
            <person name="Pitluck S."/>
            <person name="Thompson L.S."/>
            <person name="Brettin T."/>
            <person name="Bruce D."/>
            <person name="Han C."/>
            <person name="Tapia R."/>
            <person name="Gilna P."/>
            <person name="Schmutz J."/>
            <person name="Larimer F."/>
            <person name="Land M."/>
            <person name="Hauser L."/>
            <person name="Kyrpides N."/>
            <person name="Mikhailova N."/>
            <person name="Janssen P.H."/>
            <person name="Kuske C.R."/>
            <person name="Richardson P."/>
        </authorList>
    </citation>
    <scope>NUCLEOTIDE SEQUENCE</scope>
    <source>
        <strain evidence="3">Ellin6076</strain>
    </source>
</reference>
<dbReference type="KEGG" id="sus:Acid_2256"/>
<dbReference type="InParanoid" id="Q025S3"/>
<evidence type="ECO:0000259" key="2">
    <source>
        <dbReference type="Pfam" id="PF00248"/>
    </source>
</evidence>
<sequence precursor="true">MNRREFLQVTSSAALAAEIAHADTALPMATLGKSGLRVTRLTLGGAHMRYGGEENAIRIIHRALDLGINFFDSAAKYNDGESDASYGKAISPAVRKTILLMSKAQLRTRDEAMAQLETTLRRMKTDYLDLWQCHEVVTHAEVDKIFGPNGSLEALVAAKKQGKVRHIGFTGHADPEVHLRMLAGYDGWETVQHPVNLIDPHYLSFIDNVLPKVRAKGLGLLAMKCNAMGAIGKNDIATYAECLRFALSQDVDTVVSGATTVEELEQNVATVKAFHKMTPVEQSEVLARTRKGPIGVKVENYKRPPTGGALPAHSDGERA</sequence>
<dbReference type="PANTHER" id="PTHR43312">
    <property type="entry name" value="D-THREO-ALDOSE 1-DEHYDROGENASE"/>
    <property type="match status" value="1"/>
</dbReference>
<dbReference type="OrthoDB" id="9773828at2"/>
<dbReference type="Pfam" id="PF00248">
    <property type="entry name" value="Aldo_ket_red"/>
    <property type="match status" value="1"/>
</dbReference>
<dbReference type="PANTHER" id="PTHR43312:SF1">
    <property type="entry name" value="NADP-DEPENDENT OXIDOREDUCTASE DOMAIN-CONTAINING PROTEIN"/>
    <property type="match status" value="1"/>
</dbReference>
<dbReference type="HOGENOM" id="CLU_023205_3_0_0"/>
<organism evidence="3">
    <name type="scientific">Solibacter usitatus (strain Ellin6076)</name>
    <dbReference type="NCBI Taxonomy" id="234267"/>
    <lineage>
        <taxon>Bacteria</taxon>
        <taxon>Pseudomonadati</taxon>
        <taxon>Acidobacteriota</taxon>
        <taxon>Terriglobia</taxon>
        <taxon>Bryobacterales</taxon>
        <taxon>Solibacteraceae</taxon>
        <taxon>Candidatus Solibacter</taxon>
    </lineage>
</organism>
<dbReference type="EMBL" id="CP000473">
    <property type="protein sequence ID" value="ABJ83246.1"/>
    <property type="molecule type" value="Genomic_DNA"/>
</dbReference>
<dbReference type="eggNOG" id="COG0667">
    <property type="taxonomic scope" value="Bacteria"/>
</dbReference>
<feature type="region of interest" description="Disordered" evidence="1">
    <location>
        <begin position="297"/>
        <end position="319"/>
    </location>
</feature>
<evidence type="ECO:0000313" key="3">
    <source>
        <dbReference type="EMBL" id="ABJ83246.1"/>
    </source>
</evidence>
<proteinExistence type="predicted"/>
<dbReference type="InterPro" id="IPR053135">
    <property type="entry name" value="AKR2_Oxidoreductase"/>
</dbReference>
<feature type="domain" description="NADP-dependent oxidoreductase" evidence="2">
    <location>
        <begin position="41"/>
        <end position="233"/>
    </location>
</feature>
<dbReference type="InterPro" id="IPR023210">
    <property type="entry name" value="NADP_OxRdtase_dom"/>
</dbReference>
<gene>
    <name evidence="3" type="ordered locus">Acid_2256</name>
</gene>
<dbReference type="Gene3D" id="3.20.20.100">
    <property type="entry name" value="NADP-dependent oxidoreductase domain"/>
    <property type="match status" value="1"/>
</dbReference>
<evidence type="ECO:0000256" key="1">
    <source>
        <dbReference type="SAM" id="MobiDB-lite"/>
    </source>
</evidence>
<name>Q025S3_SOLUE</name>
<accession>Q025S3</accession>
<dbReference type="SUPFAM" id="SSF51430">
    <property type="entry name" value="NAD(P)-linked oxidoreductase"/>
    <property type="match status" value="1"/>
</dbReference>
<dbReference type="InterPro" id="IPR036812">
    <property type="entry name" value="NAD(P)_OxRdtase_dom_sf"/>
</dbReference>
<dbReference type="STRING" id="234267.Acid_2256"/>
<dbReference type="AlphaFoldDB" id="Q025S3"/>